<gene>
    <name evidence="1" type="ORF">C1645_759304</name>
</gene>
<protein>
    <submittedName>
        <fullName evidence="1">Uncharacterized protein</fullName>
    </submittedName>
</protein>
<reference evidence="1 2" key="1">
    <citation type="submission" date="2018-06" db="EMBL/GenBank/DDBJ databases">
        <title>Comparative genomics reveals the genomic features of Rhizophagus irregularis, R. cerebriforme, R. diaphanum and Gigaspora rosea, and their symbiotic lifestyle signature.</title>
        <authorList>
            <person name="Morin E."/>
            <person name="San Clemente H."/>
            <person name="Chen E.C.H."/>
            <person name="De La Providencia I."/>
            <person name="Hainaut M."/>
            <person name="Kuo A."/>
            <person name="Kohler A."/>
            <person name="Murat C."/>
            <person name="Tang N."/>
            <person name="Roy S."/>
            <person name="Loubradou J."/>
            <person name="Henrissat B."/>
            <person name="Grigoriev I.V."/>
            <person name="Corradi N."/>
            <person name="Roux C."/>
            <person name="Martin F.M."/>
        </authorList>
    </citation>
    <scope>NUCLEOTIDE SEQUENCE [LARGE SCALE GENOMIC DNA]</scope>
    <source>
        <strain evidence="1 2">DAOM 227022</strain>
    </source>
</reference>
<name>A0A397TCK1_9GLOM</name>
<sequence length="212" mass="24031">MFSGVKRTILGKRGENIVKKENKKNVARRKKTKTVKDKNLEVEDPNDGIDIFCTAILKREPLEGKLLLNPVRELSRKPPKDWDENDLMPIVKLLAGRPYVDGRGENREGAYAFDTIRSDFDSYLEKHDDIRGLMDPTYVVADVGGNVIPNFLLNNYPQTIPPPINFEGTNYIWAFAGRNRMADATHLIGWIQCAVPGLSVFKFDTTSVAMQY</sequence>
<dbReference type="Proteomes" id="UP000265703">
    <property type="component" value="Unassembled WGS sequence"/>
</dbReference>
<dbReference type="EMBL" id="QKYT01000075">
    <property type="protein sequence ID" value="RIA94686.1"/>
    <property type="molecule type" value="Genomic_DNA"/>
</dbReference>
<accession>A0A397TCK1</accession>
<proteinExistence type="predicted"/>
<dbReference type="AlphaFoldDB" id="A0A397TCK1"/>
<evidence type="ECO:0000313" key="2">
    <source>
        <dbReference type="Proteomes" id="UP000265703"/>
    </source>
</evidence>
<organism evidence="1 2">
    <name type="scientific">Glomus cerebriforme</name>
    <dbReference type="NCBI Taxonomy" id="658196"/>
    <lineage>
        <taxon>Eukaryota</taxon>
        <taxon>Fungi</taxon>
        <taxon>Fungi incertae sedis</taxon>
        <taxon>Mucoromycota</taxon>
        <taxon>Glomeromycotina</taxon>
        <taxon>Glomeromycetes</taxon>
        <taxon>Glomerales</taxon>
        <taxon>Glomeraceae</taxon>
        <taxon>Glomus</taxon>
    </lineage>
</organism>
<keyword evidence="2" id="KW-1185">Reference proteome</keyword>
<dbReference type="OrthoDB" id="2368109at2759"/>
<comment type="caution">
    <text evidence="1">The sequence shown here is derived from an EMBL/GenBank/DDBJ whole genome shotgun (WGS) entry which is preliminary data.</text>
</comment>
<evidence type="ECO:0000313" key="1">
    <source>
        <dbReference type="EMBL" id="RIA94686.1"/>
    </source>
</evidence>